<dbReference type="Proteomes" id="UP000182379">
    <property type="component" value="Unassembled WGS sequence"/>
</dbReference>
<dbReference type="AlphaFoldDB" id="A0A1H2XMI3"/>
<evidence type="ECO:0000256" key="2">
    <source>
        <dbReference type="ARBA" id="ARBA00004936"/>
    </source>
</evidence>
<dbReference type="RefSeq" id="WP_074706217.1">
    <property type="nucleotide sequence ID" value="NZ_FNOP01000009.1"/>
</dbReference>
<feature type="domain" description="Sulfatase N-terminal" evidence="8">
    <location>
        <begin position="335"/>
        <end position="591"/>
    </location>
</feature>
<organism evidence="9 10">
    <name type="scientific">Acidaminococcus fermentans</name>
    <dbReference type="NCBI Taxonomy" id="905"/>
    <lineage>
        <taxon>Bacteria</taxon>
        <taxon>Bacillati</taxon>
        <taxon>Bacillota</taxon>
        <taxon>Negativicutes</taxon>
        <taxon>Acidaminococcales</taxon>
        <taxon>Acidaminococcaceae</taxon>
        <taxon>Acidaminococcus</taxon>
    </lineage>
</organism>
<proteinExistence type="predicted"/>
<dbReference type="SUPFAM" id="SSF53649">
    <property type="entry name" value="Alkaline phosphatase-like"/>
    <property type="match status" value="1"/>
</dbReference>
<dbReference type="InterPro" id="IPR000917">
    <property type="entry name" value="Sulfatase_N"/>
</dbReference>
<dbReference type="PANTHER" id="PTHR47371:SF3">
    <property type="entry name" value="PHOSPHOGLYCEROL TRANSFERASE I"/>
    <property type="match status" value="1"/>
</dbReference>
<sequence length="675" mass="77538">MFSLFYASLQQNAKLFLFFPILCAVFRLIFIKVYNPYRSLKGKGKVLWHCFRYGFWWGMDFNAYVFLIPLVVLSLPGAFFPSWYRRGDLLRLAGGLTYSLVLYLAFAGKMLFYKHFHDIYNQTMKLGAKAEKHNLVDIFFHQDHGAWILAGILPYLGLCGFCIRKLLQLPSFQYLIFFSPVLQYVYNGLIFLGSIAAFYWFRYGGTFWHDDKPEWDTIPSVVKKDIFFAKATVDDLVALEQVMKYKLNPAYEHTDAQDLQAIQPFLTEKMPIKDLPNPAYGFRRTAQGARITKPTHIFLFVGETYLQQFFDPQFACLNLVSGGRQLMEDPHTASLTSALSAGIISRPSIVSLMSGIFDAGLELNEKESFWRNNLPTALPRQLKKLGYHSTYWYGGNVTYGNFNQFAPACGFDQVMTATDFCGKDAPKTWVGIYDNVFLEKAAELIQQQEEANGPYQFHFLYTTSYHGPFKIPLADYGYDPEKVMPEAPRDIRRNKEIQKNLGTFWFSDQALGKFIKTMRQAYPDSLFILTGDHSIDMSPVLGKTSLMGRDCNLRERHSPVLLVNHRELDAHSLADNTIGGHMNIAPTIFELIAPAGFTYYSLYPSLLEPIDHVVSPYHWLRKDAYGSYSQDFYQPLGRQYGPEDLKEGPKPYTEEREAWMDLTGYLVRHPEVLGR</sequence>
<feature type="transmembrane region" description="Helical" evidence="7">
    <location>
        <begin position="61"/>
        <end position="80"/>
    </location>
</feature>
<evidence type="ECO:0000256" key="3">
    <source>
        <dbReference type="ARBA" id="ARBA00022475"/>
    </source>
</evidence>
<comment type="subcellular location">
    <subcellularLocation>
        <location evidence="1">Cell membrane</location>
        <topology evidence="1">Multi-pass membrane protein</topology>
    </subcellularLocation>
</comment>
<evidence type="ECO:0000313" key="10">
    <source>
        <dbReference type="Proteomes" id="UP000182379"/>
    </source>
</evidence>
<name>A0A1H2XMI3_ACIFE</name>
<dbReference type="Pfam" id="PF00884">
    <property type="entry name" value="Sulfatase"/>
    <property type="match status" value="1"/>
</dbReference>
<dbReference type="PANTHER" id="PTHR47371">
    <property type="entry name" value="LIPOTEICHOIC ACID SYNTHASE"/>
    <property type="match status" value="1"/>
</dbReference>
<comment type="pathway">
    <text evidence="2">Cell wall biogenesis; lipoteichoic acid biosynthesis.</text>
</comment>
<evidence type="ECO:0000256" key="1">
    <source>
        <dbReference type="ARBA" id="ARBA00004651"/>
    </source>
</evidence>
<feature type="transmembrane region" description="Helical" evidence="7">
    <location>
        <begin position="144"/>
        <end position="163"/>
    </location>
</feature>
<feature type="transmembrane region" description="Helical" evidence="7">
    <location>
        <begin position="12"/>
        <end position="31"/>
    </location>
</feature>
<evidence type="ECO:0000256" key="4">
    <source>
        <dbReference type="ARBA" id="ARBA00022692"/>
    </source>
</evidence>
<dbReference type="GO" id="GO:0005886">
    <property type="term" value="C:plasma membrane"/>
    <property type="evidence" value="ECO:0007669"/>
    <property type="project" value="UniProtKB-SubCell"/>
</dbReference>
<evidence type="ECO:0000256" key="5">
    <source>
        <dbReference type="ARBA" id="ARBA00022989"/>
    </source>
</evidence>
<evidence type="ECO:0000313" key="9">
    <source>
        <dbReference type="EMBL" id="SDW94113.1"/>
    </source>
</evidence>
<comment type="caution">
    <text evidence="9">The sequence shown here is derived from an EMBL/GenBank/DDBJ whole genome shotgun (WGS) entry which is preliminary data.</text>
</comment>
<dbReference type="Gene3D" id="3.40.720.10">
    <property type="entry name" value="Alkaline Phosphatase, subunit A"/>
    <property type="match status" value="1"/>
</dbReference>
<protein>
    <submittedName>
        <fullName evidence="9">Sulfatase</fullName>
    </submittedName>
</protein>
<evidence type="ECO:0000256" key="6">
    <source>
        <dbReference type="ARBA" id="ARBA00023136"/>
    </source>
</evidence>
<dbReference type="InterPro" id="IPR050448">
    <property type="entry name" value="OpgB/LTA_synthase_biosynth"/>
</dbReference>
<dbReference type="CDD" id="cd16015">
    <property type="entry name" value="LTA_synthase"/>
    <property type="match status" value="1"/>
</dbReference>
<keyword evidence="4 7" id="KW-0812">Transmembrane</keyword>
<evidence type="ECO:0000256" key="7">
    <source>
        <dbReference type="SAM" id="Phobius"/>
    </source>
</evidence>
<evidence type="ECO:0000259" key="8">
    <source>
        <dbReference type="Pfam" id="PF00884"/>
    </source>
</evidence>
<keyword evidence="6 7" id="KW-0472">Membrane</keyword>
<accession>A0A1H2XMI3</accession>
<dbReference type="EMBL" id="FNOP01000009">
    <property type="protein sequence ID" value="SDW94113.1"/>
    <property type="molecule type" value="Genomic_DNA"/>
</dbReference>
<reference evidence="9 10" key="1">
    <citation type="submission" date="2016-10" db="EMBL/GenBank/DDBJ databases">
        <authorList>
            <person name="Varghese N."/>
            <person name="Submissions S."/>
        </authorList>
    </citation>
    <scope>NUCLEOTIDE SEQUENCE [LARGE SCALE GENOMIC DNA]</scope>
    <source>
        <strain evidence="9 10">WCC6</strain>
    </source>
</reference>
<keyword evidence="5 7" id="KW-1133">Transmembrane helix</keyword>
<feature type="transmembrane region" description="Helical" evidence="7">
    <location>
        <begin position="175"/>
        <end position="201"/>
    </location>
</feature>
<dbReference type="InterPro" id="IPR017850">
    <property type="entry name" value="Alkaline_phosphatase_core_sf"/>
</dbReference>
<gene>
    <name evidence="9" type="ORF">SAMN05216495_10938</name>
</gene>
<keyword evidence="3" id="KW-1003">Cell membrane</keyword>
<feature type="transmembrane region" description="Helical" evidence="7">
    <location>
        <begin position="92"/>
        <end position="112"/>
    </location>
</feature>